<dbReference type="Pfam" id="PF02297">
    <property type="entry name" value="COX6B"/>
    <property type="match status" value="1"/>
</dbReference>
<gene>
    <name evidence="6" type="ORF">K503DRAFT_699271</name>
</gene>
<dbReference type="Gene3D" id="1.10.10.140">
    <property type="entry name" value="Cytochrome c oxidase, subunit VIb"/>
    <property type="match status" value="1"/>
</dbReference>
<evidence type="ECO:0000313" key="6">
    <source>
        <dbReference type="EMBL" id="OAX34123.1"/>
    </source>
</evidence>
<dbReference type="PANTHER" id="PTHR47677">
    <property type="entry name" value="CYTOCHROME C OXIDASE ASSEMBLY FACTOR 6"/>
    <property type="match status" value="1"/>
</dbReference>
<dbReference type="Proteomes" id="UP000092154">
    <property type="component" value="Unassembled WGS sequence"/>
</dbReference>
<dbReference type="OrthoDB" id="5545577at2759"/>
<evidence type="ECO:0000256" key="5">
    <source>
        <dbReference type="SAM" id="MobiDB-lite"/>
    </source>
</evidence>
<dbReference type="InterPro" id="IPR048280">
    <property type="entry name" value="COX6B-like"/>
</dbReference>
<comment type="similarity">
    <text evidence="2">Belongs to the cytochrome c oxidase subunit 6B family.</text>
</comment>
<feature type="compositionally biased region" description="Polar residues" evidence="5">
    <location>
        <begin position="1"/>
        <end position="15"/>
    </location>
</feature>
<dbReference type="InParanoid" id="A0A1B7MND3"/>
<evidence type="ECO:0000256" key="2">
    <source>
        <dbReference type="ARBA" id="ARBA00006425"/>
    </source>
</evidence>
<dbReference type="GO" id="GO:0005739">
    <property type="term" value="C:mitochondrion"/>
    <property type="evidence" value="ECO:0007669"/>
    <property type="project" value="UniProtKB-SubCell"/>
</dbReference>
<protein>
    <recommendedName>
        <fullName evidence="8">Cytochrome oxidase c subunit VIb</fullName>
    </recommendedName>
</protein>
<dbReference type="STRING" id="1314800.A0A1B7MND3"/>
<dbReference type="InterPro" id="IPR048281">
    <property type="entry name" value="COA6_fun"/>
</dbReference>
<reference evidence="6 7" key="1">
    <citation type="submission" date="2016-06" db="EMBL/GenBank/DDBJ databases">
        <title>Comparative genomics of the ectomycorrhizal sister species Rhizopogon vinicolor and Rhizopogon vesiculosus (Basidiomycota: Boletales) reveals a divergence of the mating type B locus.</title>
        <authorList>
            <consortium name="DOE Joint Genome Institute"/>
            <person name="Mujic A.B."/>
            <person name="Kuo A."/>
            <person name="Tritt A."/>
            <person name="Lipzen A."/>
            <person name="Chen C."/>
            <person name="Johnson J."/>
            <person name="Sharma A."/>
            <person name="Barry K."/>
            <person name="Grigoriev I.V."/>
            <person name="Spatafora J.W."/>
        </authorList>
    </citation>
    <scope>NUCLEOTIDE SEQUENCE [LARGE SCALE GENOMIC DNA]</scope>
    <source>
        <strain evidence="6 7">AM-OR11-026</strain>
    </source>
</reference>
<proteinExistence type="inferred from homology"/>
<sequence length="97" mass="11086">MGWFTRSTSEQSPAATRQDRQKCWESRDQYFECLDIAGILTAGEEGTACSKSKSQYEKNCAKSWIDYFNKRRVLAEQQKDMLAQSQVQAQAVKPKAI</sequence>
<dbReference type="FunCoup" id="A0A1B7MND3">
    <property type="interactions" value="19"/>
</dbReference>
<dbReference type="InterPro" id="IPR036549">
    <property type="entry name" value="CX6/COA6-like_sf"/>
</dbReference>
<dbReference type="PANTHER" id="PTHR47677:SF1">
    <property type="entry name" value="CYTOCHROME C OXIDASE ASSEMBLY FACTOR 6"/>
    <property type="match status" value="1"/>
</dbReference>
<evidence type="ECO:0000313" key="7">
    <source>
        <dbReference type="Proteomes" id="UP000092154"/>
    </source>
</evidence>
<evidence type="ECO:0000256" key="4">
    <source>
        <dbReference type="ARBA" id="ARBA00023157"/>
    </source>
</evidence>
<evidence type="ECO:0008006" key="8">
    <source>
        <dbReference type="Google" id="ProtNLM"/>
    </source>
</evidence>
<name>A0A1B7MND3_9AGAM</name>
<keyword evidence="4" id="KW-1015">Disulfide bond</keyword>
<dbReference type="SUPFAM" id="SSF47694">
    <property type="entry name" value="Cytochrome c oxidase subunit h"/>
    <property type="match status" value="1"/>
</dbReference>
<evidence type="ECO:0000256" key="3">
    <source>
        <dbReference type="ARBA" id="ARBA00023128"/>
    </source>
</evidence>
<evidence type="ECO:0000256" key="1">
    <source>
        <dbReference type="ARBA" id="ARBA00004173"/>
    </source>
</evidence>
<comment type="subcellular location">
    <subcellularLocation>
        <location evidence="1">Mitochondrion</location>
    </subcellularLocation>
</comment>
<keyword evidence="7" id="KW-1185">Reference proteome</keyword>
<accession>A0A1B7MND3</accession>
<feature type="region of interest" description="Disordered" evidence="5">
    <location>
        <begin position="1"/>
        <end position="20"/>
    </location>
</feature>
<keyword evidence="3" id="KW-0496">Mitochondrion</keyword>
<organism evidence="6 7">
    <name type="scientific">Rhizopogon vinicolor AM-OR11-026</name>
    <dbReference type="NCBI Taxonomy" id="1314800"/>
    <lineage>
        <taxon>Eukaryota</taxon>
        <taxon>Fungi</taxon>
        <taxon>Dikarya</taxon>
        <taxon>Basidiomycota</taxon>
        <taxon>Agaricomycotina</taxon>
        <taxon>Agaricomycetes</taxon>
        <taxon>Agaricomycetidae</taxon>
        <taxon>Boletales</taxon>
        <taxon>Suillineae</taxon>
        <taxon>Rhizopogonaceae</taxon>
        <taxon>Rhizopogon</taxon>
    </lineage>
</organism>
<dbReference type="EMBL" id="KV448656">
    <property type="protein sequence ID" value="OAX34123.1"/>
    <property type="molecule type" value="Genomic_DNA"/>
</dbReference>
<dbReference type="AlphaFoldDB" id="A0A1B7MND3"/>